<dbReference type="EMBL" id="JAFBXE010000001">
    <property type="protein sequence ID" value="MBM2411048.1"/>
    <property type="molecule type" value="Genomic_DNA"/>
</dbReference>
<gene>
    <name evidence="4" type="ORF">JQX41_01935</name>
    <name evidence="5" type="ORF">JQX48_01935</name>
</gene>
<evidence type="ECO:0000256" key="1">
    <source>
        <dbReference type="ARBA" id="ARBA00023125"/>
    </source>
</evidence>
<dbReference type="Proteomes" id="UP000809440">
    <property type="component" value="Unassembled WGS sequence"/>
</dbReference>
<dbReference type="Pfam" id="PF00440">
    <property type="entry name" value="TetR_N"/>
    <property type="match status" value="1"/>
</dbReference>
<dbReference type="AlphaFoldDB" id="A0A9Q2NRM1"/>
<feature type="DNA-binding region" description="H-T-H motif" evidence="2">
    <location>
        <begin position="40"/>
        <end position="59"/>
    </location>
</feature>
<dbReference type="PROSITE" id="PS50977">
    <property type="entry name" value="HTH_TETR_2"/>
    <property type="match status" value="1"/>
</dbReference>
<organism evidence="4 6">
    <name type="scientific">Marivita cryptomonadis</name>
    <dbReference type="NCBI Taxonomy" id="505252"/>
    <lineage>
        <taxon>Bacteria</taxon>
        <taxon>Pseudomonadati</taxon>
        <taxon>Pseudomonadota</taxon>
        <taxon>Alphaproteobacteria</taxon>
        <taxon>Rhodobacterales</taxon>
        <taxon>Roseobacteraceae</taxon>
        <taxon>Marivita</taxon>
    </lineage>
</organism>
<evidence type="ECO:0000256" key="2">
    <source>
        <dbReference type="PROSITE-ProRule" id="PRU00335"/>
    </source>
</evidence>
<evidence type="ECO:0000313" key="6">
    <source>
        <dbReference type="Proteomes" id="UP000755667"/>
    </source>
</evidence>
<dbReference type="PANTHER" id="PTHR30328:SF54">
    <property type="entry name" value="HTH-TYPE TRANSCRIPTIONAL REPRESSOR SCO4008"/>
    <property type="match status" value="1"/>
</dbReference>
<dbReference type="PRINTS" id="PR00455">
    <property type="entry name" value="HTHTETR"/>
</dbReference>
<evidence type="ECO:0000313" key="7">
    <source>
        <dbReference type="Proteomes" id="UP000809440"/>
    </source>
</evidence>
<keyword evidence="1 2" id="KW-0238">DNA-binding</keyword>
<dbReference type="PANTHER" id="PTHR30328">
    <property type="entry name" value="TRANSCRIPTIONAL REPRESSOR"/>
    <property type="match status" value="1"/>
</dbReference>
<dbReference type="SUPFAM" id="SSF48498">
    <property type="entry name" value="Tetracyclin repressor-like, C-terminal domain"/>
    <property type="match status" value="1"/>
</dbReference>
<dbReference type="InterPro" id="IPR001647">
    <property type="entry name" value="HTH_TetR"/>
</dbReference>
<protein>
    <submittedName>
        <fullName evidence="4">TetR family transcriptional regulator</fullName>
    </submittedName>
</protein>
<dbReference type="EMBL" id="JAFBXF010000001">
    <property type="protein sequence ID" value="MBM2415715.1"/>
    <property type="molecule type" value="Genomic_DNA"/>
</dbReference>
<dbReference type="InterPro" id="IPR050109">
    <property type="entry name" value="HTH-type_TetR-like_transc_reg"/>
</dbReference>
<dbReference type="Proteomes" id="UP000755667">
    <property type="component" value="Unassembled WGS sequence"/>
</dbReference>
<sequence>MKNTSASPAPVRTRDPERTKGQILEAALSEFATNGYDGAKVHQIAKSAGCNARLIYHYFDNKERLYAAALRKIYSDIREREAELNLDALPPEQAVKQLTETTFDFFENNTAFLSITRSENLLGGRFISQMPEIQKMSAPFLDKISDALKRGHAEGVFRAGIDVLQLYVSIVALSAHHINASHTLSATFGRDISSVAWRQERRAHVVEMIQNAVALRESTA</sequence>
<feature type="domain" description="HTH tetR-type" evidence="3">
    <location>
        <begin position="17"/>
        <end position="77"/>
    </location>
</feature>
<dbReference type="Pfam" id="PF17938">
    <property type="entry name" value="TetR_C_29"/>
    <property type="match status" value="1"/>
</dbReference>
<dbReference type="GeneID" id="62640454"/>
<dbReference type="Gene3D" id="1.10.357.10">
    <property type="entry name" value="Tetracycline Repressor, domain 2"/>
    <property type="match status" value="1"/>
</dbReference>
<keyword evidence="7" id="KW-1185">Reference proteome</keyword>
<evidence type="ECO:0000313" key="4">
    <source>
        <dbReference type="EMBL" id="MBM2411048.1"/>
    </source>
</evidence>
<dbReference type="RefSeq" id="WP_085628733.1">
    <property type="nucleotide sequence ID" value="NZ_JAFBWU010000001.1"/>
</dbReference>
<dbReference type="GO" id="GO:0003677">
    <property type="term" value="F:DNA binding"/>
    <property type="evidence" value="ECO:0007669"/>
    <property type="project" value="UniProtKB-UniRule"/>
</dbReference>
<comment type="caution">
    <text evidence="4">The sequence shown here is derived from an EMBL/GenBank/DDBJ whole genome shotgun (WGS) entry which is preliminary data.</text>
</comment>
<dbReference type="InterPro" id="IPR041474">
    <property type="entry name" value="NicS_C"/>
</dbReference>
<dbReference type="InterPro" id="IPR036271">
    <property type="entry name" value="Tet_transcr_reg_TetR-rel_C_sf"/>
</dbReference>
<evidence type="ECO:0000259" key="3">
    <source>
        <dbReference type="PROSITE" id="PS50977"/>
    </source>
</evidence>
<dbReference type="InterPro" id="IPR009057">
    <property type="entry name" value="Homeodomain-like_sf"/>
</dbReference>
<evidence type="ECO:0000313" key="5">
    <source>
        <dbReference type="EMBL" id="MBM2415715.1"/>
    </source>
</evidence>
<dbReference type="OrthoDB" id="2356263at2"/>
<dbReference type="SUPFAM" id="SSF46689">
    <property type="entry name" value="Homeodomain-like"/>
    <property type="match status" value="1"/>
</dbReference>
<reference evidence="4 7" key="1">
    <citation type="submission" date="2021-01" db="EMBL/GenBank/DDBJ databases">
        <title>Diatom-associated Roseobacters Show Island Model of Population Structure.</title>
        <authorList>
            <person name="Qu L."/>
            <person name="Feng X."/>
            <person name="Chen Y."/>
            <person name="Li L."/>
            <person name="Wang X."/>
            <person name="Hu Z."/>
            <person name="Wang H."/>
            <person name="Luo H."/>
        </authorList>
    </citation>
    <scope>NUCLEOTIDE SEQUENCE</scope>
    <source>
        <strain evidence="5 7">CC28-63</strain>
        <strain evidence="4">CC28-69</strain>
    </source>
</reference>
<proteinExistence type="predicted"/>
<name>A0A9Q2NRM1_9RHOB</name>
<accession>A0A9Q2NRM1</accession>